<dbReference type="GO" id="GO:0006281">
    <property type="term" value="P:DNA repair"/>
    <property type="evidence" value="ECO:0007669"/>
    <property type="project" value="UniProtKB-KW"/>
</dbReference>
<gene>
    <name evidence="12" type="primary">recN</name>
    <name evidence="12" type="ORF">IAD20_08230</name>
</gene>
<evidence type="ECO:0000313" key="13">
    <source>
        <dbReference type="Proteomes" id="UP000824107"/>
    </source>
</evidence>
<keyword evidence="10" id="KW-0175">Coiled coil</keyword>
<keyword evidence="4" id="KW-0547">Nucleotide-binding</keyword>
<evidence type="ECO:0000256" key="5">
    <source>
        <dbReference type="ARBA" id="ARBA00022763"/>
    </source>
</evidence>
<dbReference type="EMBL" id="DVNC01000055">
    <property type="protein sequence ID" value="HIU54048.1"/>
    <property type="molecule type" value="Genomic_DNA"/>
</dbReference>
<protein>
    <recommendedName>
        <fullName evidence="3 9">DNA repair protein RecN</fullName>
    </recommendedName>
    <alternativeName>
        <fullName evidence="8 9">Recombination protein N</fullName>
    </alternativeName>
</protein>
<reference evidence="12" key="1">
    <citation type="submission" date="2020-10" db="EMBL/GenBank/DDBJ databases">
        <authorList>
            <person name="Gilroy R."/>
        </authorList>
    </citation>
    <scope>NUCLEOTIDE SEQUENCE</scope>
    <source>
        <strain evidence="12">ChiW3-316</strain>
    </source>
</reference>
<keyword evidence="7 9" id="KW-0234">DNA repair</keyword>
<organism evidence="12 13">
    <name type="scientific">Candidatus Scatocola faecipullorum</name>
    <dbReference type="NCBI Taxonomy" id="2840917"/>
    <lineage>
        <taxon>Bacteria</taxon>
        <taxon>Pseudomonadati</taxon>
        <taxon>Pseudomonadota</taxon>
        <taxon>Alphaproteobacteria</taxon>
        <taxon>Rhodospirillales</taxon>
        <taxon>Rhodospirillaceae</taxon>
        <taxon>Rhodospirillaceae incertae sedis</taxon>
        <taxon>Candidatus Scatocola</taxon>
    </lineage>
</organism>
<dbReference type="CDD" id="cd03241">
    <property type="entry name" value="ABC_RecN"/>
    <property type="match status" value="2"/>
</dbReference>
<evidence type="ECO:0000256" key="4">
    <source>
        <dbReference type="ARBA" id="ARBA00022741"/>
    </source>
</evidence>
<keyword evidence="6" id="KW-0067">ATP-binding</keyword>
<name>A0A9D1M5T0_9PROT</name>
<dbReference type="PANTHER" id="PTHR11059:SF0">
    <property type="entry name" value="DNA REPAIR PROTEIN RECN"/>
    <property type="match status" value="1"/>
</dbReference>
<dbReference type="InterPro" id="IPR027417">
    <property type="entry name" value="P-loop_NTPase"/>
</dbReference>
<comment type="caution">
    <text evidence="12">The sequence shown here is derived from an EMBL/GenBank/DDBJ whole genome shotgun (WGS) entry which is preliminary data.</text>
</comment>
<keyword evidence="5 9" id="KW-0227">DNA damage</keyword>
<evidence type="ECO:0000256" key="7">
    <source>
        <dbReference type="ARBA" id="ARBA00023204"/>
    </source>
</evidence>
<evidence type="ECO:0000256" key="2">
    <source>
        <dbReference type="ARBA" id="ARBA00009441"/>
    </source>
</evidence>
<proteinExistence type="inferred from homology"/>
<dbReference type="GO" id="GO:0009432">
    <property type="term" value="P:SOS response"/>
    <property type="evidence" value="ECO:0007669"/>
    <property type="project" value="TreeGrafter"/>
</dbReference>
<dbReference type="GO" id="GO:0043590">
    <property type="term" value="C:bacterial nucleoid"/>
    <property type="evidence" value="ECO:0007669"/>
    <property type="project" value="TreeGrafter"/>
</dbReference>
<dbReference type="GO" id="GO:0005524">
    <property type="term" value="F:ATP binding"/>
    <property type="evidence" value="ECO:0007669"/>
    <property type="project" value="UniProtKB-KW"/>
</dbReference>
<dbReference type="SUPFAM" id="SSF52540">
    <property type="entry name" value="P-loop containing nucleoside triphosphate hydrolases"/>
    <property type="match status" value="2"/>
</dbReference>
<evidence type="ECO:0000259" key="11">
    <source>
        <dbReference type="Pfam" id="PF02463"/>
    </source>
</evidence>
<evidence type="ECO:0000256" key="9">
    <source>
        <dbReference type="PIRNR" id="PIRNR003128"/>
    </source>
</evidence>
<dbReference type="GO" id="GO:0006310">
    <property type="term" value="P:DNA recombination"/>
    <property type="evidence" value="ECO:0007669"/>
    <property type="project" value="InterPro"/>
</dbReference>
<evidence type="ECO:0000256" key="6">
    <source>
        <dbReference type="ARBA" id="ARBA00022840"/>
    </source>
</evidence>
<feature type="coiled-coil region" evidence="10">
    <location>
        <begin position="267"/>
        <end position="304"/>
    </location>
</feature>
<comment type="function">
    <text evidence="1 9">May be involved in recombinational repair of damaged DNA.</text>
</comment>
<sequence>MLQSLSIRNVVLIDKLDLDFKSGLSVLTGETGAGKSILLDSLGLVLGNRAETSLIRQGEDKLSVTAQFSLQKQTPALRALLDEYEIEADDELLIKRSLTRDGKGKIFINDQPAGAKLLKEIGKYLVEVHGQFDNQGLLNPANHLDVLDAYGAYKPLVERTAAAFAAYKKARAARQEAEKNIARAKEDEENLRHWVDELEKMNPRPDEEDELGKKRQEMMNAEKIIDSLNYAYGALTERADVQGAIRSAQSAMDKANTLVDGRYQTIIDMLDQALIDISETVNELEEVSHNVSLNQNELENIEERLYALRGLARKHNVAVSDLPQTLADFRNRLSTIELGEEGIAALRKAEDTAKLDYVKAANELSSARQAAALQLDNKVMSELPPLKMEKARFVTVVEKMDESGWSEKGFNNVYFTVATNPNSPQGPLNKIASGGELARFMLALKVNLAQSSSVATMIFDEVDAGVGGATAQAVGERLARLARDVQVLVVTHSPQVAACGNNHFKVEKSTADNVTTTTVRELTKIEKSEEIARMLAGEVITDAARAAAKVLIGAE</sequence>
<dbReference type="FunFam" id="3.40.50.300:FF:000319">
    <property type="entry name" value="DNA repair protein RecN"/>
    <property type="match status" value="1"/>
</dbReference>
<evidence type="ECO:0000256" key="1">
    <source>
        <dbReference type="ARBA" id="ARBA00003618"/>
    </source>
</evidence>
<evidence type="ECO:0000256" key="8">
    <source>
        <dbReference type="ARBA" id="ARBA00033408"/>
    </source>
</evidence>
<feature type="domain" description="RecF/RecN/SMC N-terminal" evidence="11">
    <location>
        <begin position="2"/>
        <end position="509"/>
    </location>
</feature>
<dbReference type="PANTHER" id="PTHR11059">
    <property type="entry name" value="DNA REPAIR PROTEIN RECN"/>
    <property type="match status" value="1"/>
</dbReference>
<dbReference type="Proteomes" id="UP000824107">
    <property type="component" value="Unassembled WGS sequence"/>
</dbReference>
<dbReference type="InterPro" id="IPR003395">
    <property type="entry name" value="RecF/RecN/SMC_N"/>
</dbReference>
<evidence type="ECO:0000313" key="12">
    <source>
        <dbReference type="EMBL" id="HIU54048.1"/>
    </source>
</evidence>
<dbReference type="FunFam" id="3.40.50.300:FF:000356">
    <property type="entry name" value="DNA repair protein RecN"/>
    <property type="match status" value="1"/>
</dbReference>
<dbReference type="AlphaFoldDB" id="A0A9D1M5T0"/>
<dbReference type="NCBIfam" id="TIGR00634">
    <property type="entry name" value="recN"/>
    <property type="match status" value="1"/>
</dbReference>
<evidence type="ECO:0000256" key="10">
    <source>
        <dbReference type="SAM" id="Coils"/>
    </source>
</evidence>
<dbReference type="Pfam" id="PF02463">
    <property type="entry name" value="SMC_N"/>
    <property type="match status" value="1"/>
</dbReference>
<reference evidence="12" key="2">
    <citation type="journal article" date="2021" name="PeerJ">
        <title>Extensive microbial diversity within the chicken gut microbiome revealed by metagenomics and culture.</title>
        <authorList>
            <person name="Gilroy R."/>
            <person name="Ravi A."/>
            <person name="Getino M."/>
            <person name="Pursley I."/>
            <person name="Horton D.L."/>
            <person name="Alikhan N.F."/>
            <person name="Baker D."/>
            <person name="Gharbi K."/>
            <person name="Hall N."/>
            <person name="Watson M."/>
            <person name="Adriaenssens E.M."/>
            <person name="Foster-Nyarko E."/>
            <person name="Jarju S."/>
            <person name="Secka A."/>
            <person name="Antonio M."/>
            <person name="Oren A."/>
            <person name="Chaudhuri R.R."/>
            <person name="La Ragione R."/>
            <person name="Hildebrand F."/>
            <person name="Pallen M.J."/>
        </authorList>
    </citation>
    <scope>NUCLEOTIDE SEQUENCE</scope>
    <source>
        <strain evidence="12">ChiW3-316</strain>
    </source>
</reference>
<accession>A0A9D1M5T0</accession>
<dbReference type="PIRSF" id="PIRSF003128">
    <property type="entry name" value="RecN"/>
    <property type="match status" value="1"/>
</dbReference>
<evidence type="ECO:0000256" key="3">
    <source>
        <dbReference type="ARBA" id="ARBA00021315"/>
    </source>
</evidence>
<feature type="coiled-coil region" evidence="10">
    <location>
        <begin position="167"/>
        <end position="194"/>
    </location>
</feature>
<dbReference type="NCBIfam" id="NF008121">
    <property type="entry name" value="PRK10869.1"/>
    <property type="match status" value="1"/>
</dbReference>
<comment type="similarity">
    <text evidence="2 9">Belongs to the RecN family.</text>
</comment>
<dbReference type="InterPro" id="IPR004604">
    <property type="entry name" value="DNA_recomb/repair_RecN"/>
</dbReference>
<dbReference type="Gene3D" id="3.40.50.300">
    <property type="entry name" value="P-loop containing nucleotide triphosphate hydrolases"/>
    <property type="match status" value="2"/>
</dbReference>